<dbReference type="Proteomes" id="UP000515150">
    <property type="component" value="Chromosome 16"/>
</dbReference>
<dbReference type="RefSeq" id="XP_055359505.1">
    <property type="nucleotide sequence ID" value="XM_055503530.1"/>
</dbReference>
<reference evidence="2" key="1">
    <citation type="submission" date="2025-08" db="UniProtKB">
        <authorList>
            <consortium name="RefSeq"/>
        </authorList>
    </citation>
    <scope>IDENTIFICATION</scope>
</reference>
<protein>
    <submittedName>
        <fullName evidence="2">Uncharacterized protein C7orf31 isoform X1</fullName>
    </submittedName>
</protein>
<proteinExistence type="predicted"/>
<dbReference type="PANTHER" id="PTHR31393:SF2">
    <property type="entry name" value="CHROMOSOME 7 OPEN READING FRAME 31"/>
    <property type="match status" value="1"/>
</dbReference>
<sequence>MAVVLQEASLPCESRKRCLHVKSHRCHETECNGCVPPRQTTSQLRCNTTCRKNSKVRLNDQLVPKPTDINIGEKLLIPPPKQHPYLSHMSRFAVFPSFCSPDDPRTGVRAASGPFLQPGIPSSAPHVTVLSKTIGAPHRHEILESPMKARKSVRWPEEHVFLDPTERRQVFYPTPPKAVLPNAALRDWELSLPERTGNMLKNLERALWLTSYQTHYTGSGPANPLQIDDFKEKMSGPAGMNPHSAPLARLNYCGAAVCSLSTFAALCTKPSQS</sequence>
<keyword evidence="1" id="KW-1185">Reference proteome</keyword>
<dbReference type="GeneID" id="114842493"/>
<dbReference type="PANTHER" id="PTHR31393">
    <property type="entry name" value="C5ORF31"/>
    <property type="match status" value="1"/>
</dbReference>
<dbReference type="GO" id="GO:0005813">
    <property type="term" value="C:centrosome"/>
    <property type="evidence" value="ECO:0007669"/>
    <property type="project" value="TreeGrafter"/>
</dbReference>
<evidence type="ECO:0000313" key="1">
    <source>
        <dbReference type="Proteomes" id="UP000515150"/>
    </source>
</evidence>
<evidence type="ECO:0000313" key="2">
    <source>
        <dbReference type="RefSeq" id="XP_055359505.1"/>
    </source>
</evidence>
<organism evidence="1 2">
    <name type="scientific">Betta splendens</name>
    <name type="common">Siamese fighting fish</name>
    <dbReference type="NCBI Taxonomy" id="158456"/>
    <lineage>
        <taxon>Eukaryota</taxon>
        <taxon>Metazoa</taxon>
        <taxon>Chordata</taxon>
        <taxon>Craniata</taxon>
        <taxon>Vertebrata</taxon>
        <taxon>Euteleostomi</taxon>
        <taxon>Actinopterygii</taxon>
        <taxon>Neopterygii</taxon>
        <taxon>Teleostei</taxon>
        <taxon>Neoteleostei</taxon>
        <taxon>Acanthomorphata</taxon>
        <taxon>Anabantaria</taxon>
        <taxon>Anabantiformes</taxon>
        <taxon>Anabantoidei</taxon>
        <taxon>Osphronemidae</taxon>
        <taxon>Betta</taxon>
    </lineage>
</organism>
<gene>
    <name evidence="2" type="primary">LOC114842493</name>
</gene>
<accession>A0A9W2XD30</accession>
<dbReference type="OrthoDB" id="10040207at2759"/>
<name>A0A9W2XD30_BETSP</name>
<dbReference type="Pfam" id="PF15093">
    <property type="entry name" value="SPMIP4-like"/>
    <property type="match status" value="1"/>
</dbReference>
<dbReference type="InterPro" id="IPR027886">
    <property type="entry name" value="SPMIP4"/>
</dbReference>
<dbReference type="AlphaFoldDB" id="A0A9W2XD30"/>